<dbReference type="InterPro" id="IPR001789">
    <property type="entry name" value="Sig_transdc_resp-reg_receiver"/>
</dbReference>
<organism evidence="3 4">
    <name type="scientific">Rubripirellula obstinata</name>
    <dbReference type="NCBI Taxonomy" id="406547"/>
    <lineage>
        <taxon>Bacteria</taxon>
        <taxon>Pseudomonadati</taxon>
        <taxon>Planctomycetota</taxon>
        <taxon>Planctomycetia</taxon>
        <taxon>Pirellulales</taxon>
        <taxon>Pirellulaceae</taxon>
        <taxon>Rubripirellula</taxon>
    </lineage>
</organism>
<dbReference type="SMART" id="SM00448">
    <property type="entry name" value="REC"/>
    <property type="match status" value="1"/>
</dbReference>
<name>A0A5B1CBP1_9BACT</name>
<dbReference type="EMBL" id="VRLW01000001">
    <property type="protein sequence ID" value="KAA1257651.1"/>
    <property type="molecule type" value="Genomic_DNA"/>
</dbReference>
<dbReference type="InterPro" id="IPR011006">
    <property type="entry name" value="CheY-like_superfamily"/>
</dbReference>
<dbReference type="Pfam" id="PF00072">
    <property type="entry name" value="Response_reg"/>
    <property type="match status" value="1"/>
</dbReference>
<evidence type="ECO:0000256" key="1">
    <source>
        <dbReference type="PROSITE-ProRule" id="PRU00169"/>
    </source>
</evidence>
<accession>A0A5B1CBP1</accession>
<dbReference type="Proteomes" id="UP000322699">
    <property type="component" value="Unassembled WGS sequence"/>
</dbReference>
<keyword evidence="1" id="KW-0597">Phosphoprotein</keyword>
<dbReference type="AlphaFoldDB" id="A0A5B1CBP1"/>
<comment type="caution">
    <text evidence="3">The sequence shown here is derived from an EMBL/GenBank/DDBJ whole genome shotgun (WGS) entry which is preliminary data.</text>
</comment>
<keyword evidence="4" id="KW-1185">Reference proteome</keyword>
<protein>
    <submittedName>
        <fullName evidence="3">Response regulator rcp1</fullName>
    </submittedName>
</protein>
<proteinExistence type="predicted"/>
<gene>
    <name evidence="3" type="primary">rcp1_1</name>
    <name evidence="3" type="ORF">LF1_01390</name>
</gene>
<dbReference type="RefSeq" id="WP_235033121.1">
    <property type="nucleotide sequence ID" value="NZ_LWSK01000048.1"/>
</dbReference>
<dbReference type="GO" id="GO:0000160">
    <property type="term" value="P:phosphorelay signal transduction system"/>
    <property type="evidence" value="ECO:0007669"/>
    <property type="project" value="InterPro"/>
</dbReference>
<dbReference type="PANTHER" id="PTHR44520:SF2">
    <property type="entry name" value="RESPONSE REGULATOR RCP1"/>
    <property type="match status" value="1"/>
</dbReference>
<dbReference type="Gene3D" id="3.40.50.2300">
    <property type="match status" value="1"/>
</dbReference>
<dbReference type="InterPro" id="IPR052893">
    <property type="entry name" value="TCS_response_regulator"/>
</dbReference>
<dbReference type="PANTHER" id="PTHR44520">
    <property type="entry name" value="RESPONSE REGULATOR RCP1-RELATED"/>
    <property type="match status" value="1"/>
</dbReference>
<dbReference type="PROSITE" id="PS50110">
    <property type="entry name" value="RESPONSE_REGULATORY"/>
    <property type="match status" value="1"/>
</dbReference>
<evidence type="ECO:0000259" key="2">
    <source>
        <dbReference type="PROSITE" id="PS50110"/>
    </source>
</evidence>
<reference evidence="3 4" key="1">
    <citation type="submission" date="2019-08" db="EMBL/GenBank/DDBJ databases">
        <title>Deep-cultivation of Planctomycetes and their phenomic and genomic characterization uncovers novel biology.</title>
        <authorList>
            <person name="Wiegand S."/>
            <person name="Jogler M."/>
            <person name="Boedeker C."/>
            <person name="Pinto D."/>
            <person name="Vollmers J."/>
            <person name="Rivas-Marin E."/>
            <person name="Kohn T."/>
            <person name="Peeters S.H."/>
            <person name="Heuer A."/>
            <person name="Rast P."/>
            <person name="Oberbeckmann S."/>
            <person name="Bunk B."/>
            <person name="Jeske O."/>
            <person name="Meyerdierks A."/>
            <person name="Storesund J.E."/>
            <person name="Kallscheuer N."/>
            <person name="Luecker S."/>
            <person name="Lage O.M."/>
            <person name="Pohl T."/>
            <person name="Merkel B.J."/>
            <person name="Hornburger P."/>
            <person name="Mueller R.-W."/>
            <person name="Bruemmer F."/>
            <person name="Labrenz M."/>
            <person name="Spormann A.M."/>
            <person name="Op Den Camp H."/>
            <person name="Overmann J."/>
            <person name="Amann R."/>
            <person name="Jetten M.S.M."/>
            <person name="Mascher T."/>
            <person name="Medema M.H."/>
            <person name="Devos D.P."/>
            <person name="Kaster A.-K."/>
            <person name="Ovreas L."/>
            <person name="Rohde M."/>
            <person name="Galperin M.Y."/>
            <person name="Jogler C."/>
        </authorList>
    </citation>
    <scope>NUCLEOTIDE SEQUENCE [LARGE SCALE GENOMIC DNA]</scope>
    <source>
        <strain evidence="3 4">LF1</strain>
    </source>
</reference>
<feature type="domain" description="Response regulatory" evidence="2">
    <location>
        <begin position="24"/>
        <end position="152"/>
    </location>
</feature>
<feature type="modified residue" description="4-aspartylphosphate" evidence="1">
    <location>
        <position position="82"/>
    </location>
</feature>
<dbReference type="SUPFAM" id="SSF52172">
    <property type="entry name" value="CheY-like"/>
    <property type="match status" value="1"/>
</dbReference>
<evidence type="ECO:0000313" key="4">
    <source>
        <dbReference type="Proteomes" id="UP000322699"/>
    </source>
</evidence>
<evidence type="ECO:0000313" key="3">
    <source>
        <dbReference type="EMBL" id="KAA1257651.1"/>
    </source>
</evidence>
<sequence length="165" mass="18732">MNSEQRTLNSEQRSLGDSFTKPMEILLVEDGWVDARVTIYAVRRSQVHHRITLVRTVAEATEFLMRQGIFSRAPWPDLLLLDMMLPDGSGIDVIEKLAELDCPVGSEPPTTVVLTASTDEGLRQRCNDLQVSDFMKKPVSEADFMRVVREHKRLMVHRTPVMLPA</sequence>